<dbReference type="SUPFAM" id="SSF55811">
    <property type="entry name" value="Nudix"/>
    <property type="match status" value="2"/>
</dbReference>
<dbReference type="InterPro" id="IPR015797">
    <property type="entry name" value="NUDIX_hydrolase-like_dom_sf"/>
</dbReference>
<dbReference type="PROSITE" id="PS51462">
    <property type="entry name" value="NUDIX"/>
    <property type="match status" value="1"/>
</dbReference>
<evidence type="ECO:0000259" key="2">
    <source>
        <dbReference type="PROSITE" id="PS51462"/>
    </source>
</evidence>
<dbReference type="InterPro" id="IPR000086">
    <property type="entry name" value="NUDIX_hydrolase_dom"/>
</dbReference>
<comment type="caution">
    <text evidence="3">The sequence shown here is derived from an EMBL/GenBank/DDBJ whole genome shotgun (WGS) entry which is preliminary data.</text>
</comment>
<keyword evidence="4" id="KW-1185">Reference proteome</keyword>
<feature type="domain" description="Nudix hydrolase" evidence="2">
    <location>
        <begin position="43"/>
        <end position="210"/>
    </location>
</feature>
<organism evidence="3 4">
    <name type="scientific">Necator americanus</name>
    <name type="common">Human hookworm</name>
    <dbReference type="NCBI Taxonomy" id="51031"/>
    <lineage>
        <taxon>Eukaryota</taxon>
        <taxon>Metazoa</taxon>
        <taxon>Ecdysozoa</taxon>
        <taxon>Nematoda</taxon>
        <taxon>Chromadorea</taxon>
        <taxon>Rhabditida</taxon>
        <taxon>Rhabditina</taxon>
        <taxon>Rhabditomorpha</taxon>
        <taxon>Strongyloidea</taxon>
        <taxon>Ancylostomatidae</taxon>
        <taxon>Bunostominae</taxon>
        <taxon>Necator</taxon>
    </lineage>
</organism>
<reference evidence="3 4" key="1">
    <citation type="submission" date="2023-08" db="EMBL/GenBank/DDBJ databases">
        <title>A Necator americanus chromosomal reference genome.</title>
        <authorList>
            <person name="Ilik V."/>
            <person name="Petrzelkova K.J."/>
            <person name="Pardy F."/>
            <person name="Fuh T."/>
            <person name="Niatou-Singa F.S."/>
            <person name="Gouil Q."/>
            <person name="Baker L."/>
            <person name="Ritchie M.E."/>
            <person name="Jex A.R."/>
            <person name="Gazzola D."/>
            <person name="Li H."/>
            <person name="Toshio Fujiwara R."/>
            <person name="Zhan B."/>
            <person name="Aroian R.V."/>
            <person name="Pafco B."/>
            <person name="Schwarz E.M."/>
        </authorList>
    </citation>
    <scope>NUCLEOTIDE SEQUENCE [LARGE SCALE GENOMIC DNA]</scope>
    <source>
        <strain evidence="3 4">Aroian</strain>
        <tissue evidence="3">Whole animal</tissue>
    </source>
</reference>
<evidence type="ECO:0000256" key="1">
    <source>
        <dbReference type="ARBA" id="ARBA00022801"/>
    </source>
</evidence>
<dbReference type="Gene3D" id="3.90.79.10">
    <property type="entry name" value="Nucleoside Triphosphate Pyrophosphohydrolase"/>
    <property type="match status" value="2"/>
</dbReference>
<evidence type="ECO:0000313" key="4">
    <source>
        <dbReference type="Proteomes" id="UP001303046"/>
    </source>
</evidence>
<dbReference type="EMBL" id="JAVFWL010000005">
    <property type="protein sequence ID" value="KAK6753210.1"/>
    <property type="molecule type" value="Genomic_DNA"/>
</dbReference>
<accession>A0ABR1DT78</accession>
<keyword evidence="1" id="KW-0378">Hydrolase</keyword>
<evidence type="ECO:0000313" key="3">
    <source>
        <dbReference type="EMBL" id="KAK6753210.1"/>
    </source>
</evidence>
<dbReference type="PANTHER" id="PTHR11839">
    <property type="entry name" value="UDP/ADP-SUGAR PYROPHOSPHATASE"/>
    <property type="match status" value="1"/>
</dbReference>
<protein>
    <recommendedName>
        <fullName evidence="2">Nudix hydrolase domain-containing protein</fullName>
    </recommendedName>
</protein>
<dbReference type="Proteomes" id="UP001303046">
    <property type="component" value="Unassembled WGS sequence"/>
</dbReference>
<sequence>MAAEASEVLRNVSFIEDFKSPYLKGVKFTFSQSGKRRSLDLVLRHSSVAVLLYHTELKKLLFVRQFRPAVLVGHILRQPENFNKKLREIEWHTYDASHGYTLELCAGLIDKDLPLVDIAREEIEEECGYAVKSENMHLRSLSSVHIVAAHESGGVQYLYYAEIDDSMKITEGGGNVQEDEYITKVFLTEAEARAYLENDYPLSPPPLLYALLWWFENKSPKKSVSSANIVPYKWHPKGIVPLEDLKFEPMDTSKRFVPLRMKFSLGSLSRTWDLALCDESFAILLYDDDKKELVLTQRFRPAAFVGLARHRSPAKTKLDSIDWSSQPPEWAYTLELCSGHHRRGIGAEELEELVKKCVALKCGYRLDSLDFVTSYIIGISFSGDRQRVYYAKVNDSMKMKDWEPFEDIVPCSIPCEVIPSFLRAETPTGPPAVLFMMQWFLNNEQQR</sequence>
<dbReference type="PANTHER" id="PTHR11839:SF15">
    <property type="entry name" value="URIDINE DIPHOSPHATE GLUCOSE PYROPHOSPHATASE NUDT14"/>
    <property type="match status" value="1"/>
</dbReference>
<dbReference type="CDD" id="cd18887">
    <property type="entry name" value="NUDIX_UGPPase_Nudt14"/>
    <property type="match status" value="1"/>
</dbReference>
<name>A0ABR1DT78_NECAM</name>
<proteinExistence type="predicted"/>
<gene>
    <name evidence="3" type="primary">Necator_chrV.g17456</name>
    <name evidence="3" type="ORF">RB195_012666</name>
</gene>